<feature type="non-terminal residue" evidence="2">
    <location>
        <position position="1"/>
    </location>
</feature>
<organism evidence="2">
    <name type="scientific">Amphidinium carterae</name>
    <name type="common">Dinoflagellate</name>
    <dbReference type="NCBI Taxonomy" id="2961"/>
    <lineage>
        <taxon>Eukaryota</taxon>
        <taxon>Sar</taxon>
        <taxon>Alveolata</taxon>
        <taxon>Dinophyceae</taxon>
        <taxon>Amphidiniales</taxon>
        <taxon>Amphidiniaceae</taxon>
        <taxon>Amphidinium</taxon>
    </lineage>
</organism>
<feature type="region of interest" description="Disordered" evidence="1">
    <location>
        <begin position="1"/>
        <end position="22"/>
    </location>
</feature>
<name>B4ZFZ8_AMPCA</name>
<feature type="non-terminal residue" evidence="2">
    <location>
        <position position="183"/>
    </location>
</feature>
<reference evidence="2" key="1">
    <citation type="journal article" date="2008" name="PLoS ONE">
        <title>From stop to start: tandem gene arrangement, copy number and trans-splicing sites in the dinoflagellate Amphidinium carterae.</title>
        <authorList>
            <person name="Bachvaroff T.R."/>
            <person name="Place A.R."/>
        </authorList>
    </citation>
    <scope>NUCLEOTIDE SEQUENCE</scope>
    <source>
        <strain evidence="2">CCMP1314</strain>
    </source>
</reference>
<protein>
    <submittedName>
        <fullName evidence="2">StrG-like protein</fullName>
    </submittedName>
</protein>
<dbReference type="AlphaFoldDB" id="B4ZFZ8"/>
<evidence type="ECO:0000313" key="2">
    <source>
        <dbReference type="EMBL" id="ACF28646.1"/>
    </source>
</evidence>
<sequence length="183" mass="20368">CTSEEPLVKQSWRSRRKKEKLPPNAALEKSMALLARYRAPIPQRPLPAAMTAPCVVYYPASDFALSAAVARDLLGLSEQDGSWMEVLENYCLSPQEKSAQTPGKVHEKVRKCESLCSLYEKLIEQVVGPHVLAEFNAALGDDEAAETVLLYQFPPTLRIFCSMQCASKMAEDSEEDDRETVTT</sequence>
<proteinExistence type="predicted"/>
<accession>B4ZFZ8</accession>
<evidence type="ECO:0000256" key="1">
    <source>
        <dbReference type="SAM" id="MobiDB-lite"/>
    </source>
</evidence>
<dbReference type="EMBL" id="EU742818">
    <property type="protein sequence ID" value="ACF28646.1"/>
    <property type="molecule type" value="Genomic_DNA"/>
</dbReference>